<accession>A0A7X0JP41</accession>
<organism evidence="1 2">
    <name type="scientific">Rhizobium soli</name>
    <dbReference type="NCBI Taxonomy" id="424798"/>
    <lineage>
        <taxon>Bacteria</taxon>
        <taxon>Pseudomonadati</taxon>
        <taxon>Pseudomonadota</taxon>
        <taxon>Alphaproteobacteria</taxon>
        <taxon>Hyphomicrobiales</taxon>
        <taxon>Rhizobiaceae</taxon>
        <taxon>Rhizobium/Agrobacterium group</taxon>
        <taxon>Rhizobium</taxon>
    </lineage>
</organism>
<gene>
    <name evidence="1" type="ORF">F4695_004604</name>
</gene>
<dbReference type="EMBL" id="JACHBU010000024">
    <property type="protein sequence ID" value="MBB6511206.1"/>
    <property type="molecule type" value="Genomic_DNA"/>
</dbReference>
<keyword evidence="2" id="KW-1185">Reference proteome</keyword>
<reference evidence="1 2" key="1">
    <citation type="submission" date="2020-08" db="EMBL/GenBank/DDBJ databases">
        <title>The Agave Microbiome: Exploring the role of microbial communities in plant adaptations to desert environments.</title>
        <authorList>
            <person name="Partida-Martinez L.P."/>
        </authorList>
    </citation>
    <scope>NUCLEOTIDE SEQUENCE [LARGE SCALE GENOMIC DNA]</scope>
    <source>
        <strain evidence="1 2">AS3.12</strain>
    </source>
</reference>
<comment type="caution">
    <text evidence="1">The sequence shown here is derived from an EMBL/GenBank/DDBJ whole genome shotgun (WGS) entry which is preliminary data.</text>
</comment>
<name>A0A7X0JP41_9HYPH</name>
<evidence type="ECO:0000313" key="2">
    <source>
        <dbReference type="Proteomes" id="UP000585437"/>
    </source>
</evidence>
<dbReference type="Proteomes" id="UP000585437">
    <property type="component" value="Unassembled WGS sequence"/>
</dbReference>
<evidence type="ECO:0000313" key="1">
    <source>
        <dbReference type="EMBL" id="MBB6511206.1"/>
    </source>
</evidence>
<proteinExistence type="predicted"/>
<dbReference type="AlphaFoldDB" id="A0A7X0JP41"/>
<protein>
    <submittedName>
        <fullName evidence="1">Uncharacterized protein</fullName>
    </submittedName>
</protein>
<sequence>MIRSESKRIIFQWLERISCEFDSAWSRQAGLPFDLNRFPDHLDASGIGIEQLASDFHLGPVAGAAPELQFPRVGVPTFVLGEVTRQKPAFATAWAACRNDDHVVPDGFGKCSEIPDHDE</sequence>